<evidence type="ECO:0000313" key="2">
    <source>
        <dbReference type="EMBL" id="MEF3119196.1"/>
    </source>
</evidence>
<proteinExistence type="predicted"/>
<dbReference type="Pfam" id="PF13602">
    <property type="entry name" value="ADH_zinc_N_2"/>
    <property type="match status" value="1"/>
</dbReference>
<feature type="domain" description="Enoyl reductase (ER)" evidence="1">
    <location>
        <begin position="2"/>
        <end position="298"/>
    </location>
</feature>
<evidence type="ECO:0000313" key="3">
    <source>
        <dbReference type="Proteomes" id="UP001348265"/>
    </source>
</evidence>
<dbReference type="InterPro" id="IPR002364">
    <property type="entry name" value="Quin_OxRdtase/zeta-crystal_CS"/>
</dbReference>
<dbReference type="Proteomes" id="UP001348265">
    <property type="component" value="Unassembled WGS sequence"/>
</dbReference>
<accession>A0ABU7X6S8</accession>
<sequence length="301" mass="30971">MTDTPDPSPAPTQVLIDVEAAGVGYVDVMTLRGEYPAFPGAGAVPGMEVVGRVTAVGSEVSEGLVGQQVLALLTGFGGFAERVVAEAEMVLTSPPGAGPDDVVALGVNALVAELALQRVRAAAGERVLVRGAGGGIGVLLTQIARARGAEVTVVTSSSARGERLRELGAAHVVDRNRSGVPDAGFDVVVDTVAGPDLGQHLELLRPNGRYVLCGVAGGFPSVESFAPLLRDFHKSLSLHAFSLNSVAPEELRGSWKRVVALLGEGRLSAVVDQVFPLAEAAAALRHVADGKAFGKVVLRPR</sequence>
<dbReference type="Gene3D" id="3.90.180.10">
    <property type="entry name" value="Medium-chain alcohol dehydrogenases, catalytic domain"/>
    <property type="match status" value="1"/>
</dbReference>
<reference evidence="2 3" key="1">
    <citation type="submission" date="2023-08" db="EMBL/GenBank/DDBJ databases">
        <authorList>
            <person name="Sharma P."/>
            <person name="Verma V."/>
            <person name="Mohan M.K."/>
            <person name="Dubey A.K."/>
        </authorList>
    </citation>
    <scope>NUCLEOTIDE SEQUENCE [LARGE SCALE GENOMIC DNA]</scope>
    <source>
        <strain evidence="2 3">ADP4</strain>
    </source>
</reference>
<dbReference type="RefSeq" id="WP_331790014.1">
    <property type="nucleotide sequence ID" value="NZ_JAVFKM010000039.1"/>
</dbReference>
<dbReference type="InterPro" id="IPR051397">
    <property type="entry name" value="Zn-ADH-like_protein"/>
</dbReference>
<dbReference type="InterPro" id="IPR020843">
    <property type="entry name" value="ER"/>
</dbReference>
<dbReference type="InterPro" id="IPR011032">
    <property type="entry name" value="GroES-like_sf"/>
</dbReference>
<dbReference type="InterPro" id="IPR036291">
    <property type="entry name" value="NAD(P)-bd_dom_sf"/>
</dbReference>
<dbReference type="Gene3D" id="3.40.50.720">
    <property type="entry name" value="NAD(P)-binding Rossmann-like Domain"/>
    <property type="match status" value="1"/>
</dbReference>
<organism evidence="2 3">
    <name type="scientific">Streptomyces chrestomyceticus</name>
    <dbReference type="NCBI Taxonomy" id="68185"/>
    <lineage>
        <taxon>Bacteria</taxon>
        <taxon>Bacillati</taxon>
        <taxon>Actinomycetota</taxon>
        <taxon>Actinomycetes</taxon>
        <taxon>Kitasatosporales</taxon>
        <taxon>Streptomycetaceae</taxon>
        <taxon>Streptomyces</taxon>
    </lineage>
</organism>
<dbReference type="SUPFAM" id="SSF50129">
    <property type="entry name" value="GroES-like"/>
    <property type="match status" value="1"/>
</dbReference>
<dbReference type="EMBL" id="JAVFKM010000039">
    <property type="protein sequence ID" value="MEF3119196.1"/>
    <property type="molecule type" value="Genomic_DNA"/>
</dbReference>
<keyword evidence="3" id="KW-1185">Reference proteome</keyword>
<evidence type="ECO:0000259" key="1">
    <source>
        <dbReference type="SMART" id="SM00829"/>
    </source>
</evidence>
<dbReference type="SUPFAM" id="SSF51735">
    <property type="entry name" value="NAD(P)-binding Rossmann-fold domains"/>
    <property type="match status" value="1"/>
</dbReference>
<name>A0ABU7X6S8_9ACTN</name>
<comment type="caution">
    <text evidence="2">The sequence shown here is derived from an EMBL/GenBank/DDBJ whole genome shotgun (WGS) entry which is preliminary data.</text>
</comment>
<gene>
    <name evidence="2" type="ORF">RB636_39225</name>
</gene>
<dbReference type="PROSITE" id="PS01162">
    <property type="entry name" value="QOR_ZETA_CRYSTAL"/>
    <property type="match status" value="1"/>
</dbReference>
<dbReference type="PANTHER" id="PTHR43677">
    <property type="entry name" value="SHORT-CHAIN DEHYDROGENASE/REDUCTASE"/>
    <property type="match status" value="1"/>
</dbReference>
<dbReference type="PANTHER" id="PTHR43677:SF4">
    <property type="entry name" value="QUINONE OXIDOREDUCTASE-LIKE PROTEIN 2"/>
    <property type="match status" value="1"/>
</dbReference>
<dbReference type="Pfam" id="PF08240">
    <property type="entry name" value="ADH_N"/>
    <property type="match status" value="1"/>
</dbReference>
<dbReference type="SMART" id="SM00829">
    <property type="entry name" value="PKS_ER"/>
    <property type="match status" value="1"/>
</dbReference>
<dbReference type="InterPro" id="IPR013154">
    <property type="entry name" value="ADH-like_N"/>
</dbReference>
<protein>
    <submittedName>
        <fullName evidence="2">Zinc-binding alcohol dehydrogenase family protein</fullName>
    </submittedName>
</protein>